<feature type="region of interest" description="Disordered" evidence="4">
    <location>
        <begin position="790"/>
        <end position="827"/>
    </location>
</feature>
<feature type="non-terminal residue" evidence="7">
    <location>
        <position position="1255"/>
    </location>
</feature>
<dbReference type="SMART" id="SM00409">
    <property type="entry name" value="IG"/>
    <property type="match status" value="1"/>
</dbReference>
<evidence type="ECO:0000256" key="5">
    <source>
        <dbReference type="SAM" id="Phobius"/>
    </source>
</evidence>
<dbReference type="PANTHER" id="PTHR23278:SF19">
    <property type="entry name" value="OBSCURIN"/>
    <property type="match status" value="1"/>
</dbReference>
<keyword evidence="2 5" id="KW-0472">Membrane</keyword>
<keyword evidence="5" id="KW-0812">Transmembrane</keyword>
<evidence type="ECO:0000256" key="1">
    <source>
        <dbReference type="ARBA" id="ARBA00004167"/>
    </source>
</evidence>
<gene>
    <name evidence="7" type="ORF">MNOR_LOCUS21016</name>
</gene>
<dbReference type="PROSITE" id="PS50835">
    <property type="entry name" value="IG_LIKE"/>
    <property type="match status" value="3"/>
</dbReference>
<protein>
    <recommendedName>
        <fullName evidence="6">Ig-like domain-containing protein</fullName>
    </recommendedName>
</protein>
<feature type="domain" description="Ig-like" evidence="6">
    <location>
        <begin position="224"/>
        <end position="322"/>
    </location>
</feature>
<dbReference type="InterPro" id="IPR013162">
    <property type="entry name" value="CD80_C2-set"/>
</dbReference>
<feature type="transmembrane region" description="Helical" evidence="5">
    <location>
        <begin position="839"/>
        <end position="864"/>
    </location>
</feature>
<sequence length="1255" mass="135305">MKGDFFTNICIFSGNGHMLLLYEKLSSYYTGCDINERVCRVTKKKAPPFGTEPLNIMLDNELLPQLRPAKECKIQNAAVRKGTSLKILEEKYTLHVHLWMSAPDAVKDSLLPMETTFKVVKYLKGELKANMSLFESKITILLVYNTSSNPFKSHRQRGNTPRGGGNSILAGPMGQLKILRRPKPKTLKFKYILNQSIFFNKILQNDNCWSLKVPSKISKPPGFPHIHDASGTRLEGPIGPYGDLTIIRLICEASGSPAPSLVWGGVAAGQGSAVERRPGGSGRHGIARTVMDIQASRATAESVISCSTTNASASSGVVNTVSVVLKVNLPPVSVRLVPPSAWVSAGEKSIFRCRVQGARPEPIVQWWLAGTQLKHHTMLTTVSGNLSVSTVHLVPGPGDHGLSLVCKAFSVYLPDQILQDHTTLQVHFVPVAVVTVSHHHHHNHHQQPFGGIAPKANSVAEVDSGVDNDAVIGGVGVDVTVKEGDNLTLTCHLHANPPPQTFTWFHNGGLIQKQETLGNMVENKTLDLIKVGRNKVGLYTCMASNEEGDGFSNAVNINIRYAPVCSESNRQSYVTVNGAIEVECSVDAFPTSVTFSWTLITPDGHSNPLPHVGRLEEGTGRYSLTGLQGPHDQVQCEAANDAGKQKEPCIIDLYSKGRAETVQTCSVGNTSAASFTVSCQTGAPRGQRNMYHLQVHAQPVSNGAAETSAEEEILEDVSEVSLHHNGTTTTSFLGPLVANITNNQPHFLVRGLAPGKFTLIIRASNEMGVSPPMVTTAFLSKDISQPVIGSGAPGAGHEGSMAGSSNSAVAGTNDRTQNHPTSSVDGKENKLIPRNIFSIVPTLLVLVGSMVSIISVTAVVILLIRRRSARQGLQNNEQTQLDEDISLKARNLEEKEHDNKEKIKAPESVATVSGDTKATSSTNYNVLKTNSPADMGILQTGKTVTFQPLADTCLPAPVRTATIPIVHPASGYETFYTPVANDSQFMQHATTAGYPQVYMLSNNRIEEMGNIVNPNSISPTFISKDSGSPLRFDQNNQLQSVGSFVPSTSSENLLACADVEVVQAELPQYYHNQRQSIPNLGPGLCMPVISSTLSRSPNHMRNISAGPTLHLLPDTVPTSNYVGSALLPSSQATTVLGDPNRSPASRLDNSSTIAINNQCISSNPINQQNIVMSDNHFTMHSPHKLGTSQQNLLQEVPLPILKTYPPTEPYTNMHMFVSSNTPQDFVSVMPVTGQETNTVPSLTQYQVTSDKLVGG</sequence>
<feature type="compositionally biased region" description="Polar residues" evidence="4">
    <location>
        <begin position="802"/>
        <end position="824"/>
    </location>
</feature>
<dbReference type="GO" id="GO:0016020">
    <property type="term" value="C:membrane"/>
    <property type="evidence" value="ECO:0007669"/>
    <property type="project" value="UniProtKB-SubCell"/>
</dbReference>
<dbReference type="InterPro" id="IPR007110">
    <property type="entry name" value="Ig-like_dom"/>
</dbReference>
<dbReference type="PANTHER" id="PTHR23278">
    <property type="entry name" value="SIDESTEP PROTEIN"/>
    <property type="match status" value="1"/>
</dbReference>
<keyword evidence="8" id="KW-1185">Reference proteome</keyword>
<evidence type="ECO:0000313" key="7">
    <source>
        <dbReference type="EMBL" id="CAL4116634.1"/>
    </source>
</evidence>
<dbReference type="InterPro" id="IPR003598">
    <property type="entry name" value="Ig_sub2"/>
</dbReference>
<comment type="subcellular location">
    <subcellularLocation>
        <location evidence="1">Membrane</location>
        <topology evidence="1">Single-pass membrane protein</topology>
    </subcellularLocation>
</comment>
<dbReference type="SUPFAM" id="SSF48726">
    <property type="entry name" value="Immunoglobulin"/>
    <property type="match status" value="2"/>
</dbReference>
<keyword evidence="3" id="KW-1015">Disulfide bond</keyword>
<organism evidence="7 8">
    <name type="scientific">Meganyctiphanes norvegica</name>
    <name type="common">Northern krill</name>
    <name type="synonym">Thysanopoda norvegica</name>
    <dbReference type="NCBI Taxonomy" id="48144"/>
    <lineage>
        <taxon>Eukaryota</taxon>
        <taxon>Metazoa</taxon>
        <taxon>Ecdysozoa</taxon>
        <taxon>Arthropoda</taxon>
        <taxon>Crustacea</taxon>
        <taxon>Multicrustacea</taxon>
        <taxon>Malacostraca</taxon>
        <taxon>Eumalacostraca</taxon>
        <taxon>Eucarida</taxon>
        <taxon>Euphausiacea</taxon>
        <taxon>Euphausiidae</taxon>
        <taxon>Meganyctiphanes</taxon>
    </lineage>
</organism>
<dbReference type="EMBL" id="CAXKWB010016589">
    <property type="protein sequence ID" value="CAL4116634.1"/>
    <property type="molecule type" value="Genomic_DNA"/>
</dbReference>
<comment type="caution">
    <text evidence="7">The sequence shown here is derived from an EMBL/GenBank/DDBJ whole genome shotgun (WGS) entry which is preliminary data.</text>
</comment>
<dbReference type="AlphaFoldDB" id="A0AAV2R7V4"/>
<feature type="domain" description="Ig-like" evidence="6">
    <location>
        <begin position="330"/>
        <end position="425"/>
    </location>
</feature>
<dbReference type="InterPro" id="IPR036179">
    <property type="entry name" value="Ig-like_dom_sf"/>
</dbReference>
<dbReference type="InterPro" id="IPR003599">
    <property type="entry name" value="Ig_sub"/>
</dbReference>
<dbReference type="InterPro" id="IPR013783">
    <property type="entry name" value="Ig-like_fold"/>
</dbReference>
<proteinExistence type="predicted"/>
<dbReference type="Proteomes" id="UP001497623">
    <property type="component" value="Unassembled WGS sequence"/>
</dbReference>
<name>A0AAV2R7V4_MEGNR</name>
<dbReference type="SMART" id="SM00408">
    <property type="entry name" value="IGc2"/>
    <property type="match status" value="1"/>
</dbReference>
<keyword evidence="5" id="KW-1133">Transmembrane helix</keyword>
<dbReference type="Gene3D" id="2.60.40.10">
    <property type="entry name" value="Immunoglobulins"/>
    <property type="match status" value="2"/>
</dbReference>
<evidence type="ECO:0000256" key="3">
    <source>
        <dbReference type="ARBA" id="ARBA00023157"/>
    </source>
</evidence>
<accession>A0AAV2R7V4</accession>
<dbReference type="Pfam" id="PF08205">
    <property type="entry name" value="C2-set_2"/>
    <property type="match status" value="1"/>
</dbReference>
<dbReference type="Pfam" id="PF13927">
    <property type="entry name" value="Ig_3"/>
    <property type="match status" value="1"/>
</dbReference>
<reference evidence="7 8" key="1">
    <citation type="submission" date="2024-05" db="EMBL/GenBank/DDBJ databases">
        <authorList>
            <person name="Wallberg A."/>
        </authorList>
    </citation>
    <scope>NUCLEOTIDE SEQUENCE [LARGE SCALE GENOMIC DNA]</scope>
</reference>
<evidence type="ECO:0000256" key="4">
    <source>
        <dbReference type="SAM" id="MobiDB-lite"/>
    </source>
</evidence>
<evidence type="ECO:0000313" key="8">
    <source>
        <dbReference type="Proteomes" id="UP001497623"/>
    </source>
</evidence>
<evidence type="ECO:0000256" key="2">
    <source>
        <dbReference type="ARBA" id="ARBA00023136"/>
    </source>
</evidence>
<evidence type="ECO:0000259" key="6">
    <source>
        <dbReference type="PROSITE" id="PS50835"/>
    </source>
</evidence>
<feature type="domain" description="Ig-like" evidence="6">
    <location>
        <begin position="454"/>
        <end position="558"/>
    </location>
</feature>